<feature type="domain" description="Lipoyl-binding" evidence="1">
    <location>
        <begin position="138"/>
        <end position="216"/>
    </location>
</feature>
<dbReference type="InterPro" id="IPR000089">
    <property type="entry name" value="Biotin_lipoyl"/>
</dbReference>
<dbReference type="PANTHER" id="PTHR43778:SF2">
    <property type="entry name" value="PYRUVATE CARBOXYLASE, MITOCHONDRIAL"/>
    <property type="match status" value="1"/>
</dbReference>
<dbReference type="PROSITE" id="PS50968">
    <property type="entry name" value="BIOTINYL_LIPOYL"/>
    <property type="match status" value="1"/>
</dbReference>
<dbReference type="GO" id="GO:0006094">
    <property type="term" value="P:gluconeogenesis"/>
    <property type="evidence" value="ECO:0007669"/>
    <property type="project" value="TreeGrafter"/>
</dbReference>
<proteinExistence type="predicted"/>
<dbReference type="Gene3D" id="3.20.20.70">
    <property type="entry name" value="Aldolase class I"/>
    <property type="match status" value="1"/>
</dbReference>
<dbReference type="InterPro" id="IPR055268">
    <property type="entry name" value="PCB-like"/>
</dbReference>
<dbReference type="PANTHER" id="PTHR43778">
    <property type="entry name" value="PYRUVATE CARBOXYLASE"/>
    <property type="match status" value="1"/>
</dbReference>
<dbReference type="Proteomes" id="UP001487740">
    <property type="component" value="Unassembled WGS sequence"/>
</dbReference>
<dbReference type="InterPro" id="IPR011053">
    <property type="entry name" value="Single_hybrid_motif"/>
</dbReference>
<sequence>MLKGLPIVDGRPGAQMPPLDFASLKTQLTEDHGPRINDYDTVSSSMYPTVTDDFLRFREKYGPVDKLDTRIFLTGPKVGEEFEVEIEKGKTLHIKTLAMAEDLTPNGEREVFFELNGQLRSVMVRDQEAVKELHVHPKVTPGVKGQVGAPMPGTVIDIKVKVGDEVKKGSPLVVLSAMKMEMVVQAPLSPDSRTAQKYLIQFFKAISTSGVVLFSAHPSFPAHKWFSTHQLLRFMCTLDGTAFLILHQA</sequence>
<evidence type="ECO:0000313" key="2">
    <source>
        <dbReference type="EMBL" id="KAK8407719.1"/>
    </source>
</evidence>
<dbReference type="InterPro" id="IPR003379">
    <property type="entry name" value="Carboxylase_cons_dom"/>
</dbReference>
<dbReference type="GO" id="GO:0004736">
    <property type="term" value="F:pyruvate carboxylase activity"/>
    <property type="evidence" value="ECO:0007669"/>
    <property type="project" value="TreeGrafter"/>
</dbReference>
<protein>
    <recommendedName>
        <fullName evidence="1">Lipoyl-binding domain-containing protein</fullName>
    </recommendedName>
</protein>
<comment type="caution">
    <text evidence="2">The sequence shown here is derived from an EMBL/GenBank/DDBJ whole genome shotgun (WGS) entry which is preliminary data.</text>
</comment>
<dbReference type="GO" id="GO:0005737">
    <property type="term" value="C:cytoplasm"/>
    <property type="evidence" value="ECO:0007669"/>
    <property type="project" value="TreeGrafter"/>
</dbReference>
<dbReference type="FunFam" id="3.10.600.10:FF:000001">
    <property type="entry name" value="Pyruvate carboxylase"/>
    <property type="match status" value="1"/>
</dbReference>
<accession>A0AAW0V5V9</accession>
<dbReference type="CDD" id="cd06850">
    <property type="entry name" value="biotinyl_domain"/>
    <property type="match status" value="1"/>
</dbReference>
<organism evidence="2 3">
    <name type="scientific">Scylla paramamosain</name>
    <name type="common">Mud crab</name>
    <dbReference type="NCBI Taxonomy" id="85552"/>
    <lineage>
        <taxon>Eukaryota</taxon>
        <taxon>Metazoa</taxon>
        <taxon>Ecdysozoa</taxon>
        <taxon>Arthropoda</taxon>
        <taxon>Crustacea</taxon>
        <taxon>Multicrustacea</taxon>
        <taxon>Malacostraca</taxon>
        <taxon>Eumalacostraca</taxon>
        <taxon>Eucarida</taxon>
        <taxon>Decapoda</taxon>
        <taxon>Pleocyemata</taxon>
        <taxon>Brachyura</taxon>
        <taxon>Eubrachyura</taxon>
        <taxon>Portunoidea</taxon>
        <taxon>Portunidae</taxon>
        <taxon>Portuninae</taxon>
        <taxon>Scylla</taxon>
    </lineage>
</organism>
<dbReference type="InterPro" id="IPR013785">
    <property type="entry name" value="Aldolase_TIM"/>
</dbReference>
<dbReference type="Gene3D" id="3.10.600.10">
    <property type="entry name" value="pyruvate carboxylase f1077a mutant domain"/>
    <property type="match status" value="1"/>
</dbReference>
<reference evidence="2 3" key="1">
    <citation type="submission" date="2023-03" db="EMBL/GenBank/DDBJ databases">
        <title>High-quality genome of Scylla paramamosain provides insights in environmental adaptation.</title>
        <authorList>
            <person name="Zhang L."/>
        </authorList>
    </citation>
    <scope>NUCLEOTIDE SEQUENCE [LARGE SCALE GENOMIC DNA]</scope>
    <source>
        <strain evidence="2">LZ_2023a</strain>
        <tissue evidence="2">Muscle</tissue>
    </source>
</reference>
<dbReference type="Pfam" id="PF00364">
    <property type="entry name" value="Biotin_lipoyl"/>
    <property type="match status" value="1"/>
</dbReference>
<dbReference type="SUPFAM" id="SSF89000">
    <property type="entry name" value="post-HMGL domain-like"/>
    <property type="match status" value="1"/>
</dbReference>
<dbReference type="AlphaFoldDB" id="A0AAW0V5V9"/>
<dbReference type="Gene3D" id="2.40.50.100">
    <property type="match status" value="1"/>
</dbReference>
<keyword evidence="3" id="KW-1185">Reference proteome</keyword>
<dbReference type="Pfam" id="PF02436">
    <property type="entry name" value="PYC_OADA"/>
    <property type="match status" value="1"/>
</dbReference>
<evidence type="ECO:0000259" key="1">
    <source>
        <dbReference type="PROSITE" id="PS50968"/>
    </source>
</evidence>
<dbReference type="SUPFAM" id="SSF51230">
    <property type="entry name" value="Single hybrid motif"/>
    <property type="match status" value="1"/>
</dbReference>
<dbReference type="EMBL" id="JARAKH010000001">
    <property type="protein sequence ID" value="KAK8407719.1"/>
    <property type="molecule type" value="Genomic_DNA"/>
</dbReference>
<gene>
    <name evidence="2" type="ORF">O3P69_002335</name>
</gene>
<name>A0AAW0V5V9_SCYPA</name>
<evidence type="ECO:0000313" key="3">
    <source>
        <dbReference type="Proteomes" id="UP001487740"/>
    </source>
</evidence>